<evidence type="ECO:0000256" key="6">
    <source>
        <dbReference type="ARBA" id="ARBA00023136"/>
    </source>
</evidence>
<feature type="transmembrane region" description="Helical" evidence="7">
    <location>
        <begin position="130"/>
        <end position="149"/>
    </location>
</feature>
<name>A0A1H9Y4M9_9BACI</name>
<proteinExistence type="predicted"/>
<dbReference type="PROSITE" id="PS50850">
    <property type="entry name" value="MFS"/>
    <property type="match status" value="1"/>
</dbReference>
<reference evidence="9 10" key="1">
    <citation type="submission" date="2016-10" db="EMBL/GenBank/DDBJ databases">
        <authorList>
            <person name="de Groot N.N."/>
        </authorList>
    </citation>
    <scope>NUCLEOTIDE SEQUENCE [LARGE SCALE GENOMIC DNA]</scope>
    <source>
        <strain evidence="9 10">IBRC-M 10780</strain>
    </source>
</reference>
<dbReference type="GO" id="GO:0022857">
    <property type="term" value="F:transmembrane transporter activity"/>
    <property type="evidence" value="ECO:0007669"/>
    <property type="project" value="InterPro"/>
</dbReference>
<feature type="transmembrane region" description="Helical" evidence="7">
    <location>
        <begin position="67"/>
        <end position="83"/>
    </location>
</feature>
<dbReference type="InterPro" id="IPR036259">
    <property type="entry name" value="MFS_trans_sf"/>
</dbReference>
<dbReference type="InterPro" id="IPR020846">
    <property type="entry name" value="MFS_dom"/>
</dbReference>
<dbReference type="InterPro" id="IPR005829">
    <property type="entry name" value="Sugar_transporter_CS"/>
</dbReference>
<dbReference type="Proteomes" id="UP000198618">
    <property type="component" value="Unassembled WGS sequence"/>
</dbReference>
<evidence type="ECO:0000313" key="10">
    <source>
        <dbReference type="Proteomes" id="UP000198618"/>
    </source>
</evidence>
<dbReference type="AlphaFoldDB" id="A0A1H9Y4M9"/>
<feature type="transmembrane region" description="Helical" evidence="7">
    <location>
        <begin position="12"/>
        <end position="29"/>
    </location>
</feature>
<feature type="transmembrane region" description="Helical" evidence="7">
    <location>
        <begin position="155"/>
        <end position="175"/>
    </location>
</feature>
<feature type="transmembrane region" description="Helical" evidence="7">
    <location>
        <begin position="35"/>
        <end position="55"/>
    </location>
</feature>
<keyword evidence="10" id="KW-1185">Reference proteome</keyword>
<dbReference type="PANTHER" id="PTHR43414:SF6">
    <property type="entry name" value="MULTIDRUG RESISTANCE PROTEIN MDTG"/>
    <property type="match status" value="1"/>
</dbReference>
<keyword evidence="4 7" id="KW-0812">Transmembrane</keyword>
<dbReference type="STRING" id="930131.SAMN05216389_101182"/>
<dbReference type="PROSITE" id="PS00216">
    <property type="entry name" value="SUGAR_TRANSPORT_1"/>
    <property type="match status" value="1"/>
</dbReference>
<keyword evidence="5 7" id="KW-1133">Transmembrane helix</keyword>
<evidence type="ECO:0000256" key="2">
    <source>
        <dbReference type="ARBA" id="ARBA00022448"/>
    </source>
</evidence>
<dbReference type="InterPro" id="IPR011701">
    <property type="entry name" value="MFS"/>
</dbReference>
<dbReference type="Pfam" id="PF07690">
    <property type="entry name" value="MFS_1"/>
    <property type="match status" value="1"/>
</dbReference>
<comment type="subcellular location">
    <subcellularLocation>
        <location evidence="1">Cell membrane</location>
        <topology evidence="1">Multi-pass membrane protein</topology>
    </subcellularLocation>
</comment>
<evidence type="ECO:0000256" key="1">
    <source>
        <dbReference type="ARBA" id="ARBA00004651"/>
    </source>
</evidence>
<evidence type="ECO:0000256" key="5">
    <source>
        <dbReference type="ARBA" id="ARBA00022989"/>
    </source>
</evidence>
<dbReference type="SUPFAM" id="SSF103473">
    <property type="entry name" value="MFS general substrate transporter"/>
    <property type="match status" value="1"/>
</dbReference>
<dbReference type="PANTHER" id="PTHR43414">
    <property type="entry name" value="MULTIDRUG RESISTANCE PROTEIN MDTG"/>
    <property type="match status" value="1"/>
</dbReference>
<evidence type="ECO:0000256" key="3">
    <source>
        <dbReference type="ARBA" id="ARBA00022475"/>
    </source>
</evidence>
<evidence type="ECO:0000256" key="7">
    <source>
        <dbReference type="SAM" id="Phobius"/>
    </source>
</evidence>
<keyword evidence="3" id="KW-1003">Cell membrane</keyword>
<dbReference type="RefSeq" id="WP_244513298.1">
    <property type="nucleotide sequence ID" value="NZ_FOHE01000001.1"/>
</dbReference>
<gene>
    <name evidence="9" type="ORF">SAMN05216389_101182</name>
</gene>
<evidence type="ECO:0000256" key="4">
    <source>
        <dbReference type="ARBA" id="ARBA00022692"/>
    </source>
</evidence>
<sequence length="183" mass="20243">MMLKWVVRSQSVLLFGTGLVFPFYIVFLSESGASFSEFGLAYGLFTVSAALVHHWVGRYSDLFGRKIFLLVSAWGNAIVYLVFPVVQEMLAVYIIQVVLGILGALQKTSEKALVADFTDGSNRGVLIGRYHFWISLWSGAAVMVSGFLIDLLTLSVIFYLGSFICFLSGVLTLFIQEEKELGS</sequence>
<dbReference type="Gene3D" id="1.20.1250.20">
    <property type="entry name" value="MFS general substrate transporter like domains"/>
    <property type="match status" value="1"/>
</dbReference>
<feature type="transmembrane region" description="Helical" evidence="7">
    <location>
        <begin position="89"/>
        <end position="105"/>
    </location>
</feature>
<accession>A0A1H9Y4M9</accession>
<protein>
    <submittedName>
        <fullName evidence="9">Major Facilitator Superfamily protein</fullName>
    </submittedName>
</protein>
<dbReference type="EMBL" id="FOHE01000001">
    <property type="protein sequence ID" value="SES63641.1"/>
    <property type="molecule type" value="Genomic_DNA"/>
</dbReference>
<organism evidence="9 10">
    <name type="scientific">Oceanobacillus limi</name>
    <dbReference type="NCBI Taxonomy" id="930131"/>
    <lineage>
        <taxon>Bacteria</taxon>
        <taxon>Bacillati</taxon>
        <taxon>Bacillota</taxon>
        <taxon>Bacilli</taxon>
        <taxon>Bacillales</taxon>
        <taxon>Bacillaceae</taxon>
        <taxon>Oceanobacillus</taxon>
    </lineage>
</organism>
<evidence type="ECO:0000313" key="9">
    <source>
        <dbReference type="EMBL" id="SES63641.1"/>
    </source>
</evidence>
<feature type="domain" description="Major facilitator superfamily (MFS) profile" evidence="8">
    <location>
        <begin position="1"/>
        <end position="183"/>
    </location>
</feature>
<evidence type="ECO:0000259" key="8">
    <source>
        <dbReference type="PROSITE" id="PS50850"/>
    </source>
</evidence>
<keyword evidence="2" id="KW-0813">Transport</keyword>
<dbReference type="GO" id="GO:0005886">
    <property type="term" value="C:plasma membrane"/>
    <property type="evidence" value="ECO:0007669"/>
    <property type="project" value="UniProtKB-SubCell"/>
</dbReference>
<keyword evidence="6 7" id="KW-0472">Membrane</keyword>